<evidence type="ECO:0000259" key="1">
    <source>
        <dbReference type="SMART" id="SM00953"/>
    </source>
</evidence>
<dbReference type="EMBL" id="UOFP01000060">
    <property type="protein sequence ID" value="VAW84628.1"/>
    <property type="molecule type" value="Genomic_DNA"/>
</dbReference>
<dbReference type="InterPro" id="IPR014914">
    <property type="entry name" value="RES_dom"/>
</dbReference>
<dbReference type="Pfam" id="PF08808">
    <property type="entry name" value="RES"/>
    <property type="match status" value="1"/>
</dbReference>
<protein>
    <recommendedName>
        <fullName evidence="1">RES domain-containing protein</fullName>
    </recommendedName>
</protein>
<accession>A0A3B0YUM3</accession>
<feature type="domain" description="RES" evidence="1">
    <location>
        <begin position="69"/>
        <end position="206"/>
    </location>
</feature>
<evidence type="ECO:0000313" key="2">
    <source>
        <dbReference type="EMBL" id="VAW84628.1"/>
    </source>
</evidence>
<dbReference type="SMART" id="SM00953">
    <property type="entry name" value="RES"/>
    <property type="match status" value="1"/>
</dbReference>
<reference evidence="2" key="1">
    <citation type="submission" date="2018-06" db="EMBL/GenBank/DDBJ databases">
        <authorList>
            <person name="Zhirakovskaya E."/>
        </authorList>
    </citation>
    <scope>NUCLEOTIDE SEQUENCE</scope>
</reference>
<organism evidence="2">
    <name type="scientific">hydrothermal vent metagenome</name>
    <dbReference type="NCBI Taxonomy" id="652676"/>
    <lineage>
        <taxon>unclassified sequences</taxon>
        <taxon>metagenomes</taxon>
        <taxon>ecological metagenomes</taxon>
    </lineage>
</organism>
<gene>
    <name evidence="2" type="ORF">MNBD_GAMMA18-2068</name>
</gene>
<dbReference type="AlphaFoldDB" id="A0A3B0YUM3"/>
<proteinExistence type="predicted"/>
<name>A0A3B0YUM3_9ZZZZ</name>
<sequence>MIWQDTQGEPQIGAISGTLYRLVESQEQVATLGYVDTLEEQALLEEMLEGVKPPYPEQSDKLHYLLKTPFRYPPLEWGSRFGKAHEPSLFYGGGSVPTTLAESAYYRFVFWYSMEGERAKPTIRSEHTLFAVDYRTQRGVRLQQAPFDQFQAQLTHPSDYGSTQTLGSAMREAELEAFEYSSARDPGKGHCVALFTPKPFRQKRPKETNQWLCEMSATEVSFKQLAVNEINHFPLELFLFEGELTMPA</sequence>